<feature type="domain" description="Transcription factor zinc-finger" evidence="1">
    <location>
        <begin position="2"/>
        <end position="44"/>
    </location>
</feature>
<keyword evidence="3" id="KW-1185">Reference proteome</keyword>
<proteinExistence type="predicted"/>
<name>A0AAF0C4A5_9GAMM</name>
<reference evidence="2 3" key="2">
    <citation type="journal article" date="2022" name="Mar. Drugs">
        <title>Bioassay-Guided Fractionation Leads to the Detection of Cholic Acid Generated by the Rare Thalassomonas sp.</title>
        <authorList>
            <person name="Pheiffer F."/>
            <person name="Schneider Y.K."/>
            <person name="Hansen E.H."/>
            <person name="Andersen J.H."/>
            <person name="Isaksson J."/>
            <person name="Busche T."/>
            <person name="R C."/>
            <person name="Kalinowski J."/>
            <person name="Zyl L.V."/>
            <person name="Trindade M."/>
        </authorList>
    </citation>
    <scope>NUCLEOTIDE SEQUENCE [LARGE SCALE GENOMIC DNA]</scope>
    <source>
        <strain evidence="2 3">A5K-106</strain>
    </source>
</reference>
<reference evidence="2 3" key="1">
    <citation type="journal article" date="2015" name="Genome Announc.">
        <title>Draft Genome Sequences of Marine Isolates of Thalassomonas viridans and Thalassomonas actiniarum.</title>
        <authorList>
            <person name="Olonade I."/>
            <person name="van Zyl L.J."/>
            <person name="Trindade M."/>
        </authorList>
    </citation>
    <scope>NUCLEOTIDE SEQUENCE [LARGE SCALE GENOMIC DNA]</scope>
    <source>
        <strain evidence="2 3">A5K-106</strain>
    </source>
</reference>
<organism evidence="2 3">
    <name type="scientific">Thalassomonas actiniarum</name>
    <dbReference type="NCBI Taxonomy" id="485447"/>
    <lineage>
        <taxon>Bacteria</taxon>
        <taxon>Pseudomonadati</taxon>
        <taxon>Pseudomonadota</taxon>
        <taxon>Gammaproteobacteria</taxon>
        <taxon>Alteromonadales</taxon>
        <taxon>Colwelliaceae</taxon>
        <taxon>Thalassomonas</taxon>
    </lineage>
</organism>
<evidence type="ECO:0000259" key="1">
    <source>
        <dbReference type="Pfam" id="PF13453"/>
    </source>
</evidence>
<evidence type="ECO:0000313" key="2">
    <source>
        <dbReference type="EMBL" id="WDE02067.1"/>
    </source>
</evidence>
<dbReference type="Proteomes" id="UP000032568">
    <property type="component" value="Chromosome"/>
</dbReference>
<dbReference type="Pfam" id="PF13453">
    <property type="entry name" value="Zn_ribbon_TFIIB"/>
    <property type="match status" value="1"/>
</dbReference>
<dbReference type="EMBL" id="CP059735">
    <property type="protein sequence ID" value="WDE02067.1"/>
    <property type="molecule type" value="Genomic_DNA"/>
</dbReference>
<gene>
    <name evidence="2" type="ORF">SG35_028170</name>
</gene>
<evidence type="ECO:0000313" key="3">
    <source>
        <dbReference type="Proteomes" id="UP000032568"/>
    </source>
</evidence>
<protein>
    <submittedName>
        <fullName evidence="2">Zf-TFIIB domain-containing protein</fullName>
    </submittedName>
</protein>
<dbReference type="KEGG" id="tact:SG35_028170"/>
<dbReference type="InterPro" id="IPR027392">
    <property type="entry name" value="TF_Znf"/>
</dbReference>
<sequence length="182" mass="20945">MKCTSCNAGELVPSFIDGLFRAHTCSNCQGNWILIEDYVAWKERNPEFTFDDNVNYEVEDTKKAILCPVTGTIMRKFRLTASNTYRIDYSAGVGGVWLDSGEWELLKEEGLAGSLNAVLTSHWQKNIRTISTKDNFYEIYLDKFGQETYEKVKELRTWLEKQPNKADLRAYLLAEDPYSAEK</sequence>
<dbReference type="AlphaFoldDB" id="A0AAF0C4A5"/>
<accession>A0AAF0C4A5</accession>